<accession>A0ABT8HBM6</accession>
<protein>
    <submittedName>
        <fullName evidence="1">SRPBCC family protein</fullName>
    </submittedName>
</protein>
<dbReference type="InterPro" id="IPR023393">
    <property type="entry name" value="START-like_dom_sf"/>
</dbReference>
<dbReference type="Gene3D" id="3.30.530.20">
    <property type="match status" value="1"/>
</dbReference>
<evidence type="ECO:0000313" key="1">
    <source>
        <dbReference type="EMBL" id="MDN4518119.1"/>
    </source>
</evidence>
<dbReference type="SUPFAM" id="SSF55961">
    <property type="entry name" value="Bet v1-like"/>
    <property type="match status" value="1"/>
</dbReference>
<proteinExistence type="predicted"/>
<sequence length="138" mass="15695">MRFSLRFVRSCAASPEIIYDLLAVPERWPQWLTSARTARWEVPGTVRRIEVSGLTMREQILVADRPHHHAYTILSGFPVTDHRADVRITPRPDGCVVTWEATFRSRVPGTGALVWLMLRSSMPTMVRALVRGAEAQRS</sequence>
<evidence type="ECO:0000313" key="2">
    <source>
        <dbReference type="Proteomes" id="UP001172687"/>
    </source>
</evidence>
<dbReference type="Proteomes" id="UP001172687">
    <property type="component" value="Unassembled WGS sequence"/>
</dbReference>
<dbReference type="Pfam" id="PF10604">
    <property type="entry name" value="Polyketide_cyc2"/>
    <property type="match status" value="1"/>
</dbReference>
<gene>
    <name evidence="1" type="ORF">QYF68_09810</name>
</gene>
<dbReference type="CDD" id="cd07821">
    <property type="entry name" value="PYR_PYL_RCAR_like"/>
    <property type="match status" value="1"/>
</dbReference>
<keyword evidence="2" id="KW-1185">Reference proteome</keyword>
<name>A0ABT8HBM6_MYCAO</name>
<reference evidence="1" key="1">
    <citation type="submission" date="2023-07" db="EMBL/GenBank/DDBJ databases">
        <title>Degradation of tert-butanol by M. austroafricanum TBA100.</title>
        <authorList>
            <person name="Helbich S."/>
            <person name="Vainshtein Y."/>
        </authorList>
    </citation>
    <scope>NUCLEOTIDE SEQUENCE</scope>
    <source>
        <strain evidence="1">TBA100</strain>
    </source>
</reference>
<dbReference type="RefSeq" id="WP_105387991.1">
    <property type="nucleotide sequence ID" value="NZ_CP070380.1"/>
</dbReference>
<dbReference type="EMBL" id="JAUHTC010000038">
    <property type="protein sequence ID" value="MDN4518119.1"/>
    <property type="molecule type" value="Genomic_DNA"/>
</dbReference>
<organism evidence="1 2">
    <name type="scientific">Mycolicibacterium austroafricanum</name>
    <name type="common">Mycobacterium austroafricanum</name>
    <dbReference type="NCBI Taxonomy" id="39687"/>
    <lineage>
        <taxon>Bacteria</taxon>
        <taxon>Bacillati</taxon>
        <taxon>Actinomycetota</taxon>
        <taxon>Actinomycetes</taxon>
        <taxon>Mycobacteriales</taxon>
        <taxon>Mycobacteriaceae</taxon>
        <taxon>Mycolicibacterium</taxon>
    </lineage>
</organism>
<comment type="caution">
    <text evidence="1">The sequence shown here is derived from an EMBL/GenBank/DDBJ whole genome shotgun (WGS) entry which is preliminary data.</text>
</comment>
<dbReference type="InterPro" id="IPR019587">
    <property type="entry name" value="Polyketide_cyclase/dehydratase"/>
</dbReference>